<dbReference type="PRINTS" id="PR01217">
    <property type="entry name" value="PRICHEXTENSN"/>
</dbReference>
<dbReference type="Pfam" id="PF06011">
    <property type="entry name" value="TRP"/>
    <property type="match status" value="1"/>
</dbReference>
<dbReference type="InterPro" id="IPR010308">
    <property type="entry name" value="TRP_C"/>
</dbReference>
<name>A0A1V9ZT12_9STRA</name>
<keyword evidence="2" id="KW-1133">Transmembrane helix</keyword>
<evidence type="ECO:0000259" key="3">
    <source>
        <dbReference type="Pfam" id="PF06011"/>
    </source>
</evidence>
<feature type="compositionally biased region" description="Low complexity" evidence="1">
    <location>
        <begin position="162"/>
        <end position="188"/>
    </location>
</feature>
<keyword evidence="5" id="KW-1185">Reference proteome</keyword>
<sequence length="1028" mass="108921">SSESPPTTQSPTSIPDPTVSPVPSASPSTSSETPPTLIPTNFPITPTPIPPSSTPAPMVSTIDPSTNVPTPTSSDSLLPTTSPPALTDIPTTLTPTESPSALPPTSPPGPTTLPVIPPTTLPPSPTESPSPTPPTSTPFAPSSTDTPTTLPVDPSTDEPKSDSPTTEPPSTVSIPPTETPIPTDTPLTNTPVSTTSQVIQTNDTPTTANPNPSSPLPTTSDLSPIPTSFPGTTTPGPTEAPNPTTPSVPDTFTPTTTLSPSSPTPTPLTPIATTRTLSPVTEIPTTSPDPNAPTSSPVHTPSSLDPTNTPVPTANTIVPTTDSPVPTTDPATLTPSPTTPALTDIPLPTTSILSPTPTPATEVPVPTTSIIPTTPTPAPTDKNTTEPTTIPSTLTPNPSVVPTSSPSVITNTPTPSPTSPTPQPDSSPSPNPPLTTTPSPGLTPSSIPTEIPLIIPSTEPATLSPIINSLIMTNFTATPSPTNAIEYEQFLSVPTDAPTLQIVIALPPQGVEQLNKLAILGQTQVPVAGSGNLDAVPQNDHSDVLNRAKLDKDSAYTIAQLAAQSVIGTDSAWNGTIRYIVAVILSISLVLLCFFHFKAIDPKYITPDSYADAMWRPNSWELLLFVSTFQQLGALAFCKNNNKPQAVYIAFVDNLSWMLYFIREGGPSANSSNSTMSSTLLGTRRLSDESSAYDATGFIQFSLRADVPERDWFVRLCTTLLIAITLVVIVVIITAIWAYFAGKEAAQGYDTASSNAQSRYIQLRTLSHRCVGLIIVIAFTAIFPLVYVSTVELLQDATTSLSSSPFPHVNSIFSILTIFIVMGLLLCTLRWLMSAERTHAALSKWRVRIIFGVLYSNTQHEQRWFYGAWALLQVISAVIVAAVTMDGVTQLLALIVLHGGYILLVLWVHPFVSRFHLQATIVVESIVVLVYGICCCLNMALNVQTQLTLSYAVISIMILGIVLIWLRQLILLWKYASLYRSSRPAPKEPEPDDLSAALINLEESALTTSRGQTLRRKDGPTSHALAIL</sequence>
<dbReference type="STRING" id="74557.A0A1V9ZT12"/>
<feature type="compositionally biased region" description="Low complexity" evidence="1">
    <location>
        <begin position="137"/>
        <end position="149"/>
    </location>
</feature>
<dbReference type="Proteomes" id="UP000243217">
    <property type="component" value="Unassembled WGS sequence"/>
</dbReference>
<feature type="transmembrane region" description="Helical" evidence="2">
    <location>
        <begin position="949"/>
        <end position="973"/>
    </location>
</feature>
<dbReference type="GO" id="GO:0055085">
    <property type="term" value="P:transmembrane transport"/>
    <property type="evidence" value="ECO:0007669"/>
    <property type="project" value="TreeGrafter"/>
</dbReference>
<feature type="domain" description="TRP C-terminal" evidence="3">
    <location>
        <begin position="666"/>
        <end position="987"/>
    </location>
</feature>
<feature type="compositionally biased region" description="Low complexity" evidence="1">
    <location>
        <begin position="436"/>
        <end position="449"/>
    </location>
</feature>
<feature type="compositionally biased region" description="Pro residues" evidence="1">
    <location>
        <begin position="414"/>
        <end position="435"/>
    </location>
</feature>
<feature type="transmembrane region" description="Helical" evidence="2">
    <location>
        <begin position="712"/>
        <end position="740"/>
    </location>
</feature>
<feature type="compositionally biased region" description="Low complexity" evidence="1">
    <location>
        <begin position="69"/>
        <end position="100"/>
    </location>
</feature>
<feature type="transmembrane region" description="Helical" evidence="2">
    <location>
        <begin position="891"/>
        <end position="909"/>
    </location>
</feature>
<feature type="compositionally biased region" description="Pro residues" evidence="1">
    <location>
        <begin position="45"/>
        <end position="54"/>
    </location>
</feature>
<feature type="non-terminal residue" evidence="4">
    <location>
        <position position="1"/>
    </location>
</feature>
<evidence type="ECO:0000256" key="1">
    <source>
        <dbReference type="SAM" id="MobiDB-lite"/>
    </source>
</evidence>
<feature type="compositionally biased region" description="Polar residues" evidence="1">
    <location>
        <begin position="283"/>
        <end position="315"/>
    </location>
</feature>
<dbReference type="InterPro" id="IPR040241">
    <property type="entry name" value="TRP_Flc/Pkd2-like"/>
</dbReference>
<feature type="region of interest" description="Disordered" evidence="1">
    <location>
        <begin position="1"/>
        <end position="450"/>
    </location>
</feature>
<feature type="compositionally biased region" description="Low complexity" evidence="1">
    <location>
        <begin position="201"/>
        <end position="237"/>
    </location>
</feature>
<keyword evidence="2" id="KW-0812">Transmembrane</keyword>
<dbReference type="EMBL" id="JNBS01001670">
    <property type="protein sequence ID" value="OQS01133.1"/>
    <property type="molecule type" value="Genomic_DNA"/>
</dbReference>
<evidence type="ECO:0000313" key="4">
    <source>
        <dbReference type="EMBL" id="OQS01133.1"/>
    </source>
</evidence>
<feature type="transmembrane region" description="Helical" evidence="2">
    <location>
        <begin position="921"/>
        <end position="943"/>
    </location>
</feature>
<dbReference type="AlphaFoldDB" id="A0A1V9ZT12"/>
<evidence type="ECO:0000256" key="2">
    <source>
        <dbReference type="SAM" id="Phobius"/>
    </source>
</evidence>
<protein>
    <submittedName>
        <fullName evidence="4">Mucin</fullName>
    </submittedName>
</protein>
<feature type="transmembrane region" description="Helical" evidence="2">
    <location>
        <begin position="770"/>
        <end position="791"/>
    </location>
</feature>
<feature type="compositionally biased region" description="Low complexity" evidence="1">
    <location>
        <begin position="247"/>
        <end position="261"/>
    </location>
</feature>
<feature type="transmembrane region" description="Helical" evidence="2">
    <location>
        <begin position="811"/>
        <end position="832"/>
    </location>
</feature>
<keyword evidence="2" id="KW-0472">Membrane</keyword>
<comment type="caution">
    <text evidence="4">The sequence shown here is derived from an EMBL/GenBank/DDBJ whole genome shotgun (WGS) entry which is preliminary data.</text>
</comment>
<feature type="compositionally biased region" description="Low complexity" evidence="1">
    <location>
        <begin position="316"/>
        <end position="413"/>
    </location>
</feature>
<proteinExistence type="predicted"/>
<dbReference type="GO" id="GO:0016020">
    <property type="term" value="C:membrane"/>
    <property type="evidence" value="ECO:0007669"/>
    <property type="project" value="TreeGrafter"/>
</dbReference>
<accession>A0A1V9ZT12</accession>
<feature type="compositionally biased region" description="Polar residues" evidence="1">
    <location>
        <begin position="189"/>
        <end position="200"/>
    </location>
</feature>
<dbReference type="PANTHER" id="PTHR31145:SF6">
    <property type="entry name" value="INTEGRAL MEMBRANE PROTEIN (AFU_ORTHOLOGUE AFUA_7G01610)"/>
    <property type="match status" value="1"/>
</dbReference>
<feature type="compositionally biased region" description="Low complexity" evidence="1">
    <location>
        <begin position="1"/>
        <end position="44"/>
    </location>
</feature>
<reference evidence="4 5" key="1">
    <citation type="journal article" date="2014" name="Genome Biol. Evol.">
        <title>The secreted proteins of Achlya hypogyna and Thraustotheca clavata identify the ancestral oomycete secretome and reveal gene acquisitions by horizontal gene transfer.</title>
        <authorList>
            <person name="Misner I."/>
            <person name="Blouin N."/>
            <person name="Leonard G."/>
            <person name="Richards T.A."/>
            <person name="Lane C.E."/>
        </authorList>
    </citation>
    <scope>NUCLEOTIDE SEQUENCE [LARGE SCALE GENOMIC DNA]</scope>
    <source>
        <strain evidence="4 5">ATCC 34112</strain>
    </source>
</reference>
<feature type="compositionally biased region" description="Pro residues" evidence="1">
    <location>
        <begin position="101"/>
        <end position="136"/>
    </location>
</feature>
<feature type="transmembrane region" description="Helical" evidence="2">
    <location>
        <begin position="864"/>
        <end position="885"/>
    </location>
</feature>
<evidence type="ECO:0000313" key="5">
    <source>
        <dbReference type="Proteomes" id="UP000243217"/>
    </source>
</evidence>
<gene>
    <name evidence="4" type="ORF">THRCLA_05773</name>
</gene>
<dbReference type="PANTHER" id="PTHR31145">
    <property type="entry name" value="INTEGRAL MEMBRANE PROTEIN (AFU_ORTHOLOGUE AFUA_7G01610)"/>
    <property type="match status" value="1"/>
</dbReference>
<dbReference type="OrthoDB" id="78502at2759"/>
<organism evidence="4 5">
    <name type="scientific">Thraustotheca clavata</name>
    <dbReference type="NCBI Taxonomy" id="74557"/>
    <lineage>
        <taxon>Eukaryota</taxon>
        <taxon>Sar</taxon>
        <taxon>Stramenopiles</taxon>
        <taxon>Oomycota</taxon>
        <taxon>Saprolegniomycetes</taxon>
        <taxon>Saprolegniales</taxon>
        <taxon>Achlyaceae</taxon>
        <taxon>Thraustotheca</taxon>
    </lineage>
</organism>